<dbReference type="AlphaFoldDB" id="A0A1G7I709"/>
<evidence type="ECO:0000313" key="1">
    <source>
        <dbReference type="EMBL" id="SDF08490.1"/>
    </source>
</evidence>
<dbReference type="PANTHER" id="PTHR31299">
    <property type="entry name" value="ESTERASE, PUTATIVE (AFU_ORTHOLOGUE AFUA_1G05850)-RELATED"/>
    <property type="match status" value="1"/>
</dbReference>
<dbReference type="PIRSF" id="PIRSF036794">
    <property type="entry name" value="UCP_erythr_ester"/>
    <property type="match status" value="1"/>
</dbReference>
<proteinExistence type="predicted"/>
<dbReference type="STRING" id="1550231.SAMN05660662_1037"/>
<dbReference type="Proteomes" id="UP000199406">
    <property type="component" value="Unassembled WGS sequence"/>
</dbReference>
<gene>
    <name evidence="1" type="ORF">SAMN05660662_1037</name>
</gene>
<evidence type="ECO:0000313" key="2">
    <source>
        <dbReference type="Proteomes" id="UP000199406"/>
    </source>
</evidence>
<dbReference type="EMBL" id="FNBT01000001">
    <property type="protein sequence ID" value="SDF08490.1"/>
    <property type="molecule type" value="Genomic_DNA"/>
</dbReference>
<dbReference type="RefSeq" id="WP_091763958.1">
    <property type="nucleotide sequence ID" value="NZ_FNBT01000001.1"/>
</dbReference>
<dbReference type="Gene3D" id="3.30.1870.10">
    <property type="entry name" value="EreA-like, domain 2"/>
    <property type="match status" value="1"/>
</dbReference>
<dbReference type="OrthoDB" id="9810066at2"/>
<organism evidence="1 2">
    <name type="scientific">Blastococcus aurantiacus</name>
    <dbReference type="NCBI Taxonomy" id="1550231"/>
    <lineage>
        <taxon>Bacteria</taxon>
        <taxon>Bacillati</taxon>
        <taxon>Actinomycetota</taxon>
        <taxon>Actinomycetes</taxon>
        <taxon>Geodermatophilales</taxon>
        <taxon>Geodermatophilaceae</taxon>
        <taxon>Blastococcus</taxon>
    </lineage>
</organism>
<dbReference type="Gene3D" id="1.20.1440.30">
    <property type="entry name" value="Biosynthetic Protein domain"/>
    <property type="match status" value="1"/>
</dbReference>
<reference evidence="2" key="1">
    <citation type="submission" date="2016-10" db="EMBL/GenBank/DDBJ databases">
        <authorList>
            <person name="Varghese N."/>
            <person name="Submissions S."/>
        </authorList>
    </citation>
    <scope>NUCLEOTIDE SEQUENCE [LARGE SCALE GENOMIC DNA]</scope>
    <source>
        <strain evidence="2">DSM 44268</strain>
    </source>
</reference>
<dbReference type="InterPro" id="IPR052036">
    <property type="entry name" value="Hydrolase/PRTase-associated"/>
</dbReference>
<dbReference type="GO" id="GO:0046677">
    <property type="term" value="P:response to antibiotic"/>
    <property type="evidence" value="ECO:0007669"/>
    <property type="project" value="InterPro"/>
</dbReference>
<protein>
    <submittedName>
        <fullName evidence="1">Erythromycin esterase homolog</fullName>
    </submittedName>
</protein>
<dbReference type="InterPro" id="IPR007815">
    <property type="entry name" value="Emycin_Estase"/>
</dbReference>
<sequence>MTDGEDRREVRALARPLRRAGDLDPLLERIGDARIVAVGEASHGTHEYYAWRAALTRRLIEERGFTVVAVEGDWPDCFRVNRSVRLRPGADEDPRDALDAIARWPTWMWGNDDVVDFCRWLRRHNADRSEEDRAGFYGLDVYSLWDSMHELIAWLEANEPEHVGQARRALACFEPYGEDGAEYAFAHRLSPTSCEDAAVEVLRSLCADRGRREARAEDAEARFSAEQNAAVVVDAERYHRAMVQGSAASWNVRDVHMVDVLDRLLEHTGGKVVVWEHNTHIGDARATDMAPGGMVTVGQLLRERHGRGDVVLVGFGGHRGSVIAGAEWGAQMTRMSVPPARAGSLEALLHDAVGEDSLFVFPRTEQPGWLDRRLDHRAIGVVYRPERERWGNYVPTVLGERYDAFLHLEQTSPLQPLHLERADEHVPLASEAV</sequence>
<dbReference type="PANTHER" id="PTHR31299:SF0">
    <property type="entry name" value="ESTERASE, PUTATIVE (AFU_ORTHOLOGUE AFUA_1G05850)-RELATED"/>
    <property type="match status" value="1"/>
</dbReference>
<dbReference type="CDD" id="cd14728">
    <property type="entry name" value="Ere-like"/>
    <property type="match status" value="1"/>
</dbReference>
<accession>A0A1G7I709</accession>
<dbReference type="InterPro" id="IPR014622">
    <property type="entry name" value="UCP036794_erythomycin"/>
</dbReference>
<dbReference type="Pfam" id="PF05139">
    <property type="entry name" value="Erythro_esteras"/>
    <property type="match status" value="1"/>
</dbReference>
<keyword evidence="2" id="KW-1185">Reference proteome</keyword>
<dbReference type="SUPFAM" id="SSF159501">
    <property type="entry name" value="EreA/ChaN-like"/>
    <property type="match status" value="1"/>
</dbReference>
<name>A0A1G7I709_9ACTN</name>
<dbReference type="Gene3D" id="3.40.1660.10">
    <property type="entry name" value="EreA-like (biosynthetic domain)"/>
    <property type="match status" value="1"/>
</dbReference>